<dbReference type="PANTHER" id="PTHR13947">
    <property type="entry name" value="GNAT FAMILY N-ACETYLTRANSFERASE"/>
    <property type="match status" value="1"/>
</dbReference>
<evidence type="ECO:0000259" key="2">
    <source>
        <dbReference type="PROSITE" id="PS51186"/>
    </source>
</evidence>
<gene>
    <name evidence="3" type="ORF">C7C56_018485</name>
</gene>
<evidence type="ECO:0000256" key="1">
    <source>
        <dbReference type="ARBA" id="ARBA00022679"/>
    </source>
</evidence>
<dbReference type="GO" id="GO:0008080">
    <property type="term" value="F:N-acetyltransferase activity"/>
    <property type="evidence" value="ECO:0007669"/>
    <property type="project" value="InterPro"/>
</dbReference>
<feature type="domain" description="N-acetyltransferase" evidence="2">
    <location>
        <begin position="7"/>
        <end position="163"/>
    </location>
</feature>
<proteinExistence type="predicted"/>
<comment type="caution">
    <text evidence="3">The sequence shown here is derived from an EMBL/GenBank/DDBJ whole genome shotgun (WGS) entry which is preliminary data.</text>
</comment>
<dbReference type="Gene3D" id="3.40.630.30">
    <property type="match status" value="1"/>
</dbReference>
<keyword evidence="4" id="KW-1185">Reference proteome</keyword>
<protein>
    <submittedName>
        <fullName evidence="3">N-acetyltransferase</fullName>
    </submittedName>
</protein>
<evidence type="ECO:0000313" key="4">
    <source>
        <dbReference type="Proteomes" id="UP000241421"/>
    </source>
</evidence>
<keyword evidence="1 3" id="KW-0808">Transferase</keyword>
<dbReference type="Proteomes" id="UP000241421">
    <property type="component" value="Unassembled WGS sequence"/>
</dbReference>
<dbReference type="PROSITE" id="PS51186">
    <property type="entry name" value="GNAT"/>
    <property type="match status" value="1"/>
</dbReference>
<accession>A0A2U2HH66</accession>
<dbReference type="OrthoDB" id="273614at2"/>
<dbReference type="AlphaFoldDB" id="A0A2U2HH66"/>
<dbReference type="EMBL" id="PXWF02000259">
    <property type="protein sequence ID" value="PWF44997.1"/>
    <property type="molecule type" value="Genomic_DNA"/>
</dbReference>
<reference evidence="3 4" key="1">
    <citation type="submission" date="2018-04" db="EMBL/GenBank/DDBJ databases">
        <title>Massilia violaceinigra sp. nov., a novel purple-pigmented bacterium isolated from Tianshan glacier, Xinjiang, China.</title>
        <authorList>
            <person name="Wang H."/>
        </authorList>
    </citation>
    <scope>NUCLEOTIDE SEQUENCE [LARGE SCALE GENOMIC DNA]</scope>
    <source>
        <strain evidence="3 4">B448-2</strain>
    </source>
</reference>
<dbReference type="InterPro" id="IPR050769">
    <property type="entry name" value="NAT_camello-type"/>
</dbReference>
<dbReference type="CDD" id="cd04301">
    <property type="entry name" value="NAT_SF"/>
    <property type="match status" value="1"/>
</dbReference>
<name>A0A2U2HH66_9BURK</name>
<dbReference type="InterPro" id="IPR016181">
    <property type="entry name" value="Acyl_CoA_acyltransferase"/>
</dbReference>
<sequence>MSGAPSFALRDFAAQDASAVNALAVAAFTQYQHAYTDWPIFRERIADMAALAAGGEIIVARAGADIVGAVAYIGPGKPKSAIFLPEWPIMLMLEVAPRARGLGVGRALALACLERARRDGAEVFALHTSELMTVALPMYERMGFTWSSAVPDIHGVAYKLYLKRLDG</sequence>
<dbReference type="Pfam" id="PF00583">
    <property type="entry name" value="Acetyltransf_1"/>
    <property type="match status" value="1"/>
</dbReference>
<dbReference type="PANTHER" id="PTHR13947:SF37">
    <property type="entry name" value="LD18367P"/>
    <property type="match status" value="1"/>
</dbReference>
<dbReference type="RefSeq" id="WP_106758840.1">
    <property type="nucleotide sequence ID" value="NZ_PXWF02000259.1"/>
</dbReference>
<organism evidence="3 4">
    <name type="scientific">Massilia glaciei</name>
    <dbReference type="NCBI Taxonomy" id="1524097"/>
    <lineage>
        <taxon>Bacteria</taxon>
        <taxon>Pseudomonadati</taxon>
        <taxon>Pseudomonadota</taxon>
        <taxon>Betaproteobacteria</taxon>
        <taxon>Burkholderiales</taxon>
        <taxon>Oxalobacteraceae</taxon>
        <taxon>Telluria group</taxon>
        <taxon>Massilia</taxon>
    </lineage>
</organism>
<dbReference type="SUPFAM" id="SSF55729">
    <property type="entry name" value="Acyl-CoA N-acyltransferases (Nat)"/>
    <property type="match status" value="1"/>
</dbReference>
<evidence type="ECO:0000313" key="3">
    <source>
        <dbReference type="EMBL" id="PWF44997.1"/>
    </source>
</evidence>
<dbReference type="InterPro" id="IPR000182">
    <property type="entry name" value="GNAT_dom"/>
</dbReference>